<dbReference type="EMBL" id="KX388529">
    <property type="protein sequence ID" value="AQU11799.1"/>
    <property type="molecule type" value="Genomic_DNA"/>
</dbReference>
<evidence type="ECO:0000256" key="1">
    <source>
        <dbReference type="SAM" id="MobiDB-lite"/>
    </source>
</evidence>
<proteinExistence type="predicted"/>
<sequence length="38" mass="4354">MWRRMAPAGSPSTTIRMRRGENLGSPHYHSFHKSGNEL</sequence>
<feature type="region of interest" description="Disordered" evidence="1">
    <location>
        <begin position="1"/>
        <end position="38"/>
    </location>
</feature>
<evidence type="ECO:0000313" key="2">
    <source>
        <dbReference type="EMBL" id="AQU11799.1"/>
    </source>
</evidence>
<name>A0A1S6LVP8_9VIRU</name>
<protein>
    <submittedName>
        <fullName evidence="2">Uncharacterized protein</fullName>
    </submittedName>
</protein>
<reference evidence="2" key="1">
    <citation type="journal article" date="2016" name="Virus Evol.">
        <title>Diversity and comparative genomics of chimeric viruses in Sphagnum-dominated peatlands.</title>
        <authorList>
            <person name="Quaiser A."/>
            <person name="Krupovic M."/>
            <person name="Dufresne A."/>
            <person name="Francez A.J."/>
            <person name="Roux S."/>
        </authorList>
    </citation>
    <scope>NUCLEOTIDE SEQUENCE</scope>
    <source>
        <strain evidence="2">CRUV-50-F</strain>
    </source>
</reference>
<organism evidence="2">
    <name type="scientific">Cruciviridae sp</name>
    <dbReference type="NCBI Taxonomy" id="1955495"/>
    <lineage>
        <taxon>Viruses</taxon>
        <taxon>Cruciviruses</taxon>
    </lineage>
</organism>
<accession>A0A1S6LVP8</accession>